<keyword evidence="4" id="KW-1015">Disulfide bond</keyword>
<dbReference type="RefSeq" id="WP_068894113.1">
    <property type="nucleotide sequence ID" value="NZ_BDCX01000001.1"/>
</dbReference>
<accession>A0A171B811</accession>
<reference evidence="9 10" key="1">
    <citation type="journal article" date="2016" name="Genome Announc.">
        <title>Draft Genome Sequence of Planomonospora sphaerica JCM9374, a Rare Actinomycete.</title>
        <authorList>
            <person name="Dohra H."/>
            <person name="Suzuki T."/>
            <person name="Inoue Y."/>
            <person name="Kodani S."/>
        </authorList>
    </citation>
    <scope>NUCLEOTIDE SEQUENCE [LARGE SCALE GENOMIC DNA]</scope>
    <source>
        <strain evidence="9 10">JCM 9374</strain>
    </source>
</reference>
<feature type="transmembrane region" description="Helical" evidence="7">
    <location>
        <begin position="32"/>
        <end position="50"/>
    </location>
</feature>
<dbReference type="PANTHER" id="PTHR13887:SF14">
    <property type="entry name" value="DISULFIDE BOND FORMATION PROTEIN D"/>
    <property type="match status" value="1"/>
</dbReference>
<dbReference type="EMBL" id="BDCX01000001">
    <property type="protein sequence ID" value="GAT64760.1"/>
    <property type="molecule type" value="Genomic_DNA"/>
</dbReference>
<dbReference type="Proteomes" id="UP000077701">
    <property type="component" value="Unassembled WGS sequence"/>
</dbReference>
<comment type="similarity">
    <text evidence="1">Belongs to the thioredoxin family. DsbA subfamily.</text>
</comment>
<evidence type="ECO:0000256" key="1">
    <source>
        <dbReference type="ARBA" id="ARBA00005791"/>
    </source>
</evidence>
<dbReference type="OrthoDB" id="4135024at2"/>
<feature type="region of interest" description="Disordered" evidence="6">
    <location>
        <begin position="1"/>
        <end position="27"/>
    </location>
</feature>
<gene>
    <name evidence="9" type="ORF">PS9374_00392</name>
</gene>
<feature type="domain" description="Thioredoxin-like fold" evidence="8">
    <location>
        <begin position="86"/>
        <end position="244"/>
    </location>
</feature>
<name>A0A171B811_9ACTN</name>
<dbReference type="PANTHER" id="PTHR13887">
    <property type="entry name" value="GLUTATHIONE S-TRANSFERASE KAPPA"/>
    <property type="match status" value="1"/>
</dbReference>
<evidence type="ECO:0000256" key="3">
    <source>
        <dbReference type="ARBA" id="ARBA00023002"/>
    </source>
</evidence>
<organism evidence="9 10">
    <name type="scientific">Planomonospora sphaerica</name>
    <dbReference type="NCBI Taxonomy" id="161355"/>
    <lineage>
        <taxon>Bacteria</taxon>
        <taxon>Bacillati</taxon>
        <taxon>Actinomycetota</taxon>
        <taxon>Actinomycetes</taxon>
        <taxon>Streptosporangiales</taxon>
        <taxon>Streptosporangiaceae</taxon>
        <taxon>Planomonospora</taxon>
    </lineage>
</organism>
<dbReference type="InterPro" id="IPR036249">
    <property type="entry name" value="Thioredoxin-like_sf"/>
</dbReference>
<keyword evidence="10" id="KW-1185">Reference proteome</keyword>
<evidence type="ECO:0000256" key="7">
    <source>
        <dbReference type="SAM" id="Phobius"/>
    </source>
</evidence>
<reference evidence="10" key="2">
    <citation type="submission" date="2016-04" db="EMBL/GenBank/DDBJ databases">
        <title>Planomonospora sphaerica JCM9374 whole genome shotgun sequence.</title>
        <authorList>
            <person name="Suzuki T."/>
            <person name="Dohra H."/>
            <person name="Kodani S."/>
        </authorList>
    </citation>
    <scope>NUCLEOTIDE SEQUENCE [LARGE SCALE GENOMIC DNA]</scope>
    <source>
        <strain evidence="10">JCM 9374</strain>
    </source>
</reference>
<sequence length="249" mass="26943">MGKAARDQSARDRIKAQREAERKQEQRKRMTTIATVVVVALAAVGAGWWYSIQSGQSEETTTALAPITVQSDGSVVMAKAGVDEPVLDVYEDFQCPICRELDKTSGPTVKNLAAEGKVKVVYHPITIFGEGVVRDNSVRAGAAARCVPDGRQWMAYHDKLFEEQPPETVEGFKTGELVEWGKEAGVTAPGFEQCVTSQQHAKAHADYSNAQIESAQIQGTPTLKLNGTALGNEAFNPSQLRQAILDAAK</sequence>
<dbReference type="GO" id="GO:0016491">
    <property type="term" value="F:oxidoreductase activity"/>
    <property type="evidence" value="ECO:0007669"/>
    <property type="project" value="UniProtKB-KW"/>
</dbReference>
<keyword evidence="7" id="KW-0812">Transmembrane</keyword>
<dbReference type="Pfam" id="PF13462">
    <property type="entry name" value="Thioredoxin_4"/>
    <property type="match status" value="1"/>
</dbReference>
<keyword evidence="7" id="KW-0472">Membrane</keyword>
<evidence type="ECO:0000313" key="9">
    <source>
        <dbReference type="EMBL" id="GAT64760.1"/>
    </source>
</evidence>
<keyword evidence="2" id="KW-0732">Signal</keyword>
<evidence type="ECO:0000313" key="10">
    <source>
        <dbReference type="Proteomes" id="UP000077701"/>
    </source>
</evidence>
<evidence type="ECO:0000256" key="6">
    <source>
        <dbReference type="SAM" id="MobiDB-lite"/>
    </source>
</evidence>
<comment type="caution">
    <text evidence="9">The sequence shown here is derived from an EMBL/GenBank/DDBJ whole genome shotgun (WGS) entry which is preliminary data.</text>
</comment>
<keyword evidence="5" id="KW-0676">Redox-active center</keyword>
<evidence type="ECO:0000256" key="4">
    <source>
        <dbReference type="ARBA" id="ARBA00023157"/>
    </source>
</evidence>
<evidence type="ECO:0000256" key="5">
    <source>
        <dbReference type="ARBA" id="ARBA00023284"/>
    </source>
</evidence>
<evidence type="ECO:0000256" key="2">
    <source>
        <dbReference type="ARBA" id="ARBA00022729"/>
    </source>
</evidence>
<protein>
    <submittedName>
        <fullName evidence="9">Protein-disulfide isomerase</fullName>
    </submittedName>
</protein>
<proteinExistence type="inferred from homology"/>
<keyword evidence="9" id="KW-0413">Isomerase</keyword>
<dbReference type="AlphaFoldDB" id="A0A171B811"/>
<dbReference type="Gene3D" id="3.40.30.10">
    <property type="entry name" value="Glutaredoxin"/>
    <property type="match status" value="1"/>
</dbReference>
<dbReference type="SUPFAM" id="SSF52833">
    <property type="entry name" value="Thioredoxin-like"/>
    <property type="match status" value="1"/>
</dbReference>
<dbReference type="InterPro" id="IPR012336">
    <property type="entry name" value="Thioredoxin-like_fold"/>
</dbReference>
<keyword evidence="7" id="KW-1133">Transmembrane helix</keyword>
<dbReference type="GO" id="GO:0016853">
    <property type="term" value="F:isomerase activity"/>
    <property type="evidence" value="ECO:0007669"/>
    <property type="project" value="UniProtKB-KW"/>
</dbReference>
<evidence type="ECO:0000259" key="8">
    <source>
        <dbReference type="Pfam" id="PF13462"/>
    </source>
</evidence>
<keyword evidence="3" id="KW-0560">Oxidoreductase</keyword>
<dbReference type="CDD" id="cd02972">
    <property type="entry name" value="DsbA_family"/>
    <property type="match status" value="1"/>
</dbReference>
<dbReference type="STRING" id="161355.PS9374_00392"/>